<feature type="compositionally biased region" description="Low complexity" evidence="1">
    <location>
        <begin position="96"/>
        <end position="120"/>
    </location>
</feature>
<sequence>MPVLLARRQNCYFDGAQEYCENNAWNDWVRWVVLVCVVVGFFLLFVFCSCLTARRRRRAGRQPIYGTGWASRHGHGEAQYIGPQSTPHHPAPAPNADPNWHAQSYANNPNAPGAAPYFNAQQGTWSQPPPSYSPPAQGYYAGGPQQYGYEMQSQPQQPPSAYQPQRATEGVYAPPEGPPPPKEDHVVR</sequence>
<dbReference type="PANTHER" id="PTHR28187:SF1">
    <property type="entry name" value="PROTEIN RCR1-RELATED"/>
    <property type="match status" value="1"/>
</dbReference>
<comment type="caution">
    <text evidence="3">The sequence shown here is derived from an EMBL/GenBank/DDBJ whole genome shotgun (WGS) entry which is preliminary data.</text>
</comment>
<keyword evidence="2" id="KW-0472">Membrane</keyword>
<name>A0A9P4HZU3_9PEZI</name>
<dbReference type="OrthoDB" id="3556830at2759"/>
<dbReference type="AlphaFoldDB" id="A0A9P4HZU3"/>
<evidence type="ECO:0000313" key="4">
    <source>
        <dbReference type="Proteomes" id="UP000799776"/>
    </source>
</evidence>
<keyword evidence="2" id="KW-0812">Transmembrane</keyword>
<accession>A0A9P4HZU3</accession>
<dbReference type="GO" id="GO:0016192">
    <property type="term" value="P:vesicle-mediated transport"/>
    <property type="evidence" value="ECO:0007669"/>
    <property type="project" value="TreeGrafter"/>
</dbReference>
<keyword evidence="4" id="KW-1185">Reference proteome</keyword>
<evidence type="ECO:0000256" key="1">
    <source>
        <dbReference type="SAM" id="MobiDB-lite"/>
    </source>
</evidence>
<feature type="transmembrane region" description="Helical" evidence="2">
    <location>
        <begin position="31"/>
        <end position="53"/>
    </location>
</feature>
<protein>
    <recommendedName>
        <fullName evidence="5">Chitin synthesis regulation, resistance to congo red-domain-containing protein</fullName>
    </recommendedName>
</protein>
<organism evidence="3 4">
    <name type="scientific">Saccharata proteae CBS 121410</name>
    <dbReference type="NCBI Taxonomy" id="1314787"/>
    <lineage>
        <taxon>Eukaryota</taxon>
        <taxon>Fungi</taxon>
        <taxon>Dikarya</taxon>
        <taxon>Ascomycota</taxon>
        <taxon>Pezizomycotina</taxon>
        <taxon>Dothideomycetes</taxon>
        <taxon>Dothideomycetes incertae sedis</taxon>
        <taxon>Botryosphaeriales</taxon>
        <taxon>Saccharataceae</taxon>
        <taxon>Saccharata</taxon>
    </lineage>
</organism>
<dbReference type="InterPro" id="IPR020999">
    <property type="entry name" value="Chitin_synth_reg_RCR"/>
</dbReference>
<evidence type="ECO:0008006" key="5">
    <source>
        <dbReference type="Google" id="ProtNLM"/>
    </source>
</evidence>
<proteinExistence type="predicted"/>
<feature type="compositionally biased region" description="Low complexity" evidence="1">
    <location>
        <begin position="134"/>
        <end position="165"/>
    </location>
</feature>
<reference evidence="3" key="1">
    <citation type="journal article" date="2020" name="Stud. Mycol.">
        <title>101 Dothideomycetes genomes: a test case for predicting lifestyles and emergence of pathogens.</title>
        <authorList>
            <person name="Haridas S."/>
            <person name="Albert R."/>
            <person name="Binder M."/>
            <person name="Bloem J."/>
            <person name="Labutti K."/>
            <person name="Salamov A."/>
            <person name="Andreopoulos B."/>
            <person name="Baker S."/>
            <person name="Barry K."/>
            <person name="Bills G."/>
            <person name="Bluhm B."/>
            <person name="Cannon C."/>
            <person name="Castanera R."/>
            <person name="Culley D."/>
            <person name="Daum C."/>
            <person name="Ezra D."/>
            <person name="Gonzalez J."/>
            <person name="Henrissat B."/>
            <person name="Kuo A."/>
            <person name="Liang C."/>
            <person name="Lipzen A."/>
            <person name="Lutzoni F."/>
            <person name="Magnuson J."/>
            <person name="Mondo S."/>
            <person name="Nolan M."/>
            <person name="Ohm R."/>
            <person name="Pangilinan J."/>
            <person name="Park H.-J."/>
            <person name="Ramirez L."/>
            <person name="Alfaro M."/>
            <person name="Sun H."/>
            <person name="Tritt A."/>
            <person name="Yoshinaga Y."/>
            <person name="Zwiers L.-H."/>
            <person name="Turgeon B."/>
            <person name="Goodwin S."/>
            <person name="Spatafora J."/>
            <person name="Crous P."/>
            <person name="Grigoriev I."/>
        </authorList>
    </citation>
    <scope>NUCLEOTIDE SEQUENCE</scope>
    <source>
        <strain evidence="3">CBS 121410</strain>
    </source>
</reference>
<dbReference type="Pfam" id="PF12273">
    <property type="entry name" value="RCR"/>
    <property type="match status" value="1"/>
</dbReference>
<gene>
    <name evidence="3" type="ORF">K490DRAFT_64614</name>
</gene>
<dbReference type="Proteomes" id="UP000799776">
    <property type="component" value="Unassembled WGS sequence"/>
</dbReference>
<evidence type="ECO:0000313" key="3">
    <source>
        <dbReference type="EMBL" id="KAF2088566.1"/>
    </source>
</evidence>
<dbReference type="EMBL" id="ML978716">
    <property type="protein sequence ID" value="KAF2088566.1"/>
    <property type="molecule type" value="Genomic_DNA"/>
</dbReference>
<evidence type="ECO:0000256" key="2">
    <source>
        <dbReference type="SAM" id="Phobius"/>
    </source>
</evidence>
<feature type="region of interest" description="Disordered" evidence="1">
    <location>
        <begin position="76"/>
        <end position="188"/>
    </location>
</feature>
<keyword evidence="2" id="KW-1133">Transmembrane helix</keyword>
<dbReference type="PANTHER" id="PTHR28187">
    <property type="entry name" value="PROTEIN RCR1-RELATED"/>
    <property type="match status" value="1"/>
</dbReference>